<dbReference type="SUPFAM" id="SSF49899">
    <property type="entry name" value="Concanavalin A-like lectins/glucanases"/>
    <property type="match status" value="1"/>
</dbReference>
<feature type="active site" description="Proton donor" evidence="4">
    <location>
        <position position="179"/>
    </location>
</feature>
<comment type="similarity">
    <text evidence="1 6">Belongs to the glycosyl hydrolase 43 family.</text>
</comment>
<evidence type="ECO:0000256" key="2">
    <source>
        <dbReference type="ARBA" id="ARBA00022801"/>
    </source>
</evidence>
<evidence type="ECO:0000313" key="7">
    <source>
        <dbReference type="EMBL" id="RLK52656.1"/>
    </source>
</evidence>
<dbReference type="EMBL" id="RCDB01000001">
    <property type="protein sequence ID" value="RLK52656.1"/>
    <property type="molecule type" value="Genomic_DNA"/>
</dbReference>
<dbReference type="Proteomes" id="UP000273158">
    <property type="component" value="Unassembled WGS sequence"/>
</dbReference>
<dbReference type="SUPFAM" id="SSF75005">
    <property type="entry name" value="Arabinanase/levansucrase/invertase"/>
    <property type="match status" value="1"/>
</dbReference>
<evidence type="ECO:0000256" key="3">
    <source>
        <dbReference type="ARBA" id="ARBA00023295"/>
    </source>
</evidence>
<dbReference type="PANTHER" id="PTHR42812:SF12">
    <property type="entry name" value="BETA-XYLOSIDASE-RELATED"/>
    <property type="match status" value="1"/>
</dbReference>
<evidence type="ECO:0000256" key="5">
    <source>
        <dbReference type="PIRSR" id="PIRSR606710-2"/>
    </source>
</evidence>
<name>A0A498CDU9_9MICO</name>
<dbReference type="PANTHER" id="PTHR42812">
    <property type="entry name" value="BETA-XYLOSIDASE"/>
    <property type="match status" value="1"/>
</dbReference>
<dbReference type="GO" id="GO:0005975">
    <property type="term" value="P:carbohydrate metabolic process"/>
    <property type="evidence" value="ECO:0007669"/>
    <property type="project" value="InterPro"/>
</dbReference>
<keyword evidence="2 6" id="KW-0378">Hydrolase</keyword>
<keyword evidence="3 6" id="KW-0326">Glycosidase</keyword>
<dbReference type="AlphaFoldDB" id="A0A498CDU9"/>
<dbReference type="Gene3D" id="2.115.10.20">
    <property type="entry name" value="Glycosyl hydrolase domain, family 43"/>
    <property type="match status" value="1"/>
</dbReference>
<keyword evidence="8" id="KW-1185">Reference proteome</keyword>
<feature type="active site" description="Proton acceptor" evidence="4">
    <location>
        <position position="14"/>
    </location>
</feature>
<accession>A0A498CDU9</accession>
<dbReference type="GO" id="GO:0004553">
    <property type="term" value="F:hydrolase activity, hydrolyzing O-glycosyl compounds"/>
    <property type="evidence" value="ECO:0007669"/>
    <property type="project" value="InterPro"/>
</dbReference>
<dbReference type="Pfam" id="PF04616">
    <property type="entry name" value="Glyco_hydro_43"/>
    <property type="match status" value="1"/>
</dbReference>
<sequence length="506" mass="53903">MTDVRPIIPGFYPDPSICRVGDVYYVVNSSFEYLPGLPIHASTDLVTWRFVGNALTRPSQIPEHRGNPSGSVYAPTIRHHDGRFWIVWTDTNQHGAGVGQLLVHAEDAAGPWSDPVEIPGTVGIDPDLSWDEDGVCHLTWAPHAEHLHPLGTVPIDPETGTLLAEPRLLWRGTGGAHPEGPHLYRIDGWWYLLAAEGGTERGHSVTIARARTLDGPFEPAPTNPILTHRGIQHPVQNAGHGDLVQLVNGSWAMVHLGVRPRGATPGFHLNGRETFLVGVDWVDGWPVVDEGRFTATPVDASFHDDFTDAALAGRWLGVGMFPETFTEPTGDGGGVVVRAGRGPGIPLLCVRAVDEEWTVDARVDAAGGVAALEVRIDEAHSYALVHDGRTVSAVLTIGPAVSTLATVESGPEAVLRLRARLPEPTSRWGEPQPDIVDLVVVSAEGAETVLGSADGRYLSTEVAGLFTGRVVGVRAVSGDVVLRSFSYTAGPRDAGDGRAADHGAAG</sequence>
<evidence type="ECO:0000256" key="4">
    <source>
        <dbReference type="PIRSR" id="PIRSR606710-1"/>
    </source>
</evidence>
<evidence type="ECO:0000313" key="8">
    <source>
        <dbReference type="Proteomes" id="UP000273158"/>
    </source>
</evidence>
<dbReference type="CDD" id="cd18617">
    <property type="entry name" value="GH43_XynB-like"/>
    <property type="match status" value="1"/>
</dbReference>
<dbReference type="OrthoDB" id="9801455at2"/>
<dbReference type="RefSeq" id="WP_121057463.1">
    <property type="nucleotide sequence ID" value="NZ_RCDB01000001.1"/>
</dbReference>
<comment type="caution">
    <text evidence="7">The sequence shown here is derived from an EMBL/GenBank/DDBJ whole genome shotgun (WGS) entry which is preliminary data.</text>
</comment>
<dbReference type="Gene3D" id="2.60.120.200">
    <property type="match status" value="1"/>
</dbReference>
<dbReference type="InterPro" id="IPR023296">
    <property type="entry name" value="Glyco_hydro_beta-prop_sf"/>
</dbReference>
<evidence type="ECO:0000256" key="1">
    <source>
        <dbReference type="ARBA" id="ARBA00009865"/>
    </source>
</evidence>
<proteinExistence type="inferred from homology"/>
<dbReference type="InterPro" id="IPR013320">
    <property type="entry name" value="ConA-like_dom_sf"/>
</dbReference>
<protein>
    <submittedName>
        <fullName evidence="7">Glycosyl hydrolase family 43</fullName>
    </submittedName>
</protein>
<feature type="site" description="Important for catalytic activity, responsible for pKa modulation of the active site Glu and correct orientation of both the proton donor and substrate" evidence="5">
    <location>
        <position position="125"/>
    </location>
</feature>
<reference evidence="7 8" key="1">
    <citation type="journal article" date="2015" name="Stand. Genomic Sci.">
        <title>Genomic Encyclopedia of Bacterial and Archaeal Type Strains, Phase III: the genomes of soil and plant-associated and newly described type strains.</title>
        <authorList>
            <person name="Whitman W.B."/>
            <person name="Woyke T."/>
            <person name="Klenk H.P."/>
            <person name="Zhou Y."/>
            <person name="Lilburn T.G."/>
            <person name="Beck B.J."/>
            <person name="De Vos P."/>
            <person name="Vandamme P."/>
            <person name="Eisen J.A."/>
            <person name="Garrity G."/>
            <person name="Hugenholtz P."/>
            <person name="Kyrpides N.C."/>
        </authorList>
    </citation>
    <scope>NUCLEOTIDE SEQUENCE [LARGE SCALE GENOMIC DNA]</scope>
    <source>
        <strain evidence="7 8">S2T63</strain>
    </source>
</reference>
<dbReference type="InterPro" id="IPR051795">
    <property type="entry name" value="Glycosyl_Hydrlase_43"/>
</dbReference>
<gene>
    <name evidence="7" type="ORF">C7474_0609</name>
</gene>
<dbReference type="InterPro" id="IPR006710">
    <property type="entry name" value="Glyco_hydro_43"/>
</dbReference>
<evidence type="ECO:0000256" key="6">
    <source>
        <dbReference type="RuleBase" id="RU361187"/>
    </source>
</evidence>
<organism evidence="7 8">
    <name type="scientific">Microbacterium telephonicum</name>
    <dbReference type="NCBI Taxonomy" id="1714841"/>
    <lineage>
        <taxon>Bacteria</taxon>
        <taxon>Bacillati</taxon>
        <taxon>Actinomycetota</taxon>
        <taxon>Actinomycetes</taxon>
        <taxon>Micrococcales</taxon>
        <taxon>Microbacteriaceae</taxon>
        <taxon>Microbacterium</taxon>
    </lineage>
</organism>